<dbReference type="InterPro" id="IPR018114">
    <property type="entry name" value="TRYPSIN_HIS"/>
</dbReference>
<dbReference type="InterPro" id="IPR050430">
    <property type="entry name" value="Peptidase_S1"/>
</dbReference>
<evidence type="ECO:0000256" key="4">
    <source>
        <dbReference type="ARBA" id="ARBA00022825"/>
    </source>
</evidence>
<evidence type="ECO:0000256" key="7">
    <source>
        <dbReference type="SAM" id="SignalP"/>
    </source>
</evidence>
<dbReference type="InterPro" id="IPR001254">
    <property type="entry name" value="Trypsin_dom"/>
</dbReference>
<gene>
    <name evidence="9" type="ORF">ABMA28_003739</name>
</gene>
<keyword evidence="4 6" id="KW-0720">Serine protease</keyword>
<name>A0ABD0SSV6_LOXSC</name>
<dbReference type="PRINTS" id="PR00722">
    <property type="entry name" value="CHYMOTRYPSIN"/>
</dbReference>
<dbReference type="PROSITE" id="PS00135">
    <property type="entry name" value="TRYPSIN_SER"/>
    <property type="match status" value="1"/>
</dbReference>
<dbReference type="GO" id="GO:0008236">
    <property type="term" value="F:serine-type peptidase activity"/>
    <property type="evidence" value="ECO:0007669"/>
    <property type="project" value="UniProtKB-KW"/>
</dbReference>
<dbReference type="AlphaFoldDB" id="A0ABD0SSV6"/>
<organism evidence="9 10">
    <name type="scientific">Loxostege sticticalis</name>
    <name type="common">Beet webworm moth</name>
    <dbReference type="NCBI Taxonomy" id="481309"/>
    <lineage>
        <taxon>Eukaryota</taxon>
        <taxon>Metazoa</taxon>
        <taxon>Ecdysozoa</taxon>
        <taxon>Arthropoda</taxon>
        <taxon>Hexapoda</taxon>
        <taxon>Insecta</taxon>
        <taxon>Pterygota</taxon>
        <taxon>Neoptera</taxon>
        <taxon>Endopterygota</taxon>
        <taxon>Lepidoptera</taxon>
        <taxon>Glossata</taxon>
        <taxon>Ditrysia</taxon>
        <taxon>Pyraloidea</taxon>
        <taxon>Crambidae</taxon>
        <taxon>Pyraustinae</taxon>
        <taxon>Loxostege</taxon>
    </lineage>
</organism>
<dbReference type="CDD" id="cd00190">
    <property type="entry name" value="Tryp_SPc"/>
    <property type="match status" value="1"/>
</dbReference>
<reference evidence="9 10" key="1">
    <citation type="submission" date="2024-06" db="EMBL/GenBank/DDBJ databases">
        <title>A chromosome-level genome assembly of beet webworm, Loxostege sticticalis.</title>
        <authorList>
            <person name="Zhang Y."/>
        </authorList>
    </citation>
    <scope>NUCLEOTIDE SEQUENCE [LARGE SCALE GENOMIC DNA]</scope>
    <source>
        <strain evidence="9">AQ028</strain>
        <tissue evidence="9">Male pupae</tissue>
    </source>
</reference>
<dbReference type="GO" id="GO:0006508">
    <property type="term" value="P:proteolysis"/>
    <property type="evidence" value="ECO:0007669"/>
    <property type="project" value="UniProtKB-KW"/>
</dbReference>
<accession>A0ABD0SSV6</accession>
<dbReference type="InterPro" id="IPR009003">
    <property type="entry name" value="Peptidase_S1_PA"/>
</dbReference>
<keyword evidence="7" id="KW-0732">Signal</keyword>
<dbReference type="Gene3D" id="2.40.10.10">
    <property type="entry name" value="Trypsin-like serine proteases"/>
    <property type="match status" value="2"/>
</dbReference>
<evidence type="ECO:0000256" key="6">
    <source>
        <dbReference type="RuleBase" id="RU363034"/>
    </source>
</evidence>
<dbReference type="Pfam" id="PF00089">
    <property type="entry name" value="Trypsin"/>
    <property type="match status" value="1"/>
</dbReference>
<evidence type="ECO:0000256" key="3">
    <source>
        <dbReference type="ARBA" id="ARBA00022801"/>
    </source>
</evidence>
<evidence type="ECO:0000256" key="5">
    <source>
        <dbReference type="ARBA" id="ARBA00023157"/>
    </source>
</evidence>
<dbReference type="PANTHER" id="PTHR24276:SF98">
    <property type="entry name" value="FI18310P1-RELATED"/>
    <property type="match status" value="1"/>
</dbReference>
<comment type="similarity">
    <text evidence="1">Belongs to the peptidase S1 family.</text>
</comment>
<comment type="caution">
    <text evidence="9">The sequence shown here is derived from an EMBL/GenBank/DDBJ whole genome shotgun (WGS) entry which is preliminary data.</text>
</comment>
<proteinExistence type="inferred from homology"/>
<evidence type="ECO:0000256" key="2">
    <source>
        <dbReference type="ARBA" id="ARBA00022670"/>
    </source>
</evidence>
<evidence type="ECO:0000259" key="8">
    <source>
        <dbReference type="PROSITE" id="PS50240"/>
    </source>
</evidence>
<feature type="domain" description="Peptidase S1" evidence="8">
    <location>
        <begin position="49"/>
        <end position="282"/>
    </location>
</feature>
<feature type="chain" id="PRO_5044803838" description="Peptidase S1 domain-containing protein" evidence="7">
    <location>
        <begin position="16"/>
        <end position="282"/>
    </location>
</feature>
<dbReference type="Proteomes" id="UP001549921">
    <property type="component" value="Unassembled WGS sequence"/>
</dbReference>
<dbReference type="PROSITE" id="PS00134">
    <property type="entry name" value="TRYPSIN_HIS"/>
    <property type="match status" value="1"/>
</dbReference>
<dbReference type="SUPFAM" id="SSF50494">
    <property type="entry name" value="Trypsin-like serine proteases"/>
    <property type="match status" value="1"/>
</dbReference>
<keyword evidence="3 6" id="KW-0378">Hydrolase</keyword>
<dbReference type="InterPro" id="IPR001314">
    <property type="entry name" value="Peptidase_S1A"/>
</dbReference>
<dbReference type="InterPro" id="IPR033116">
    <property type="entry name" value="TRYPSIN_SER"/>
</dbReference>
<evidence type="ECO:0000313" key="10">
    <source>
        <dbReference type="Proteomes" id="UP001549921"/>
    </source>
</evidence>
<keyword evidence="2 6" id="KW-0645">Protease</keyword>
<sequence length="282" mass="29693">MKSFILLLVVAVVAAYEEPLIYYHSAVGIDLAARIKQYESAQDFDGSRITGGQSVNAGAHPHLGGLIITLQSGGQSVCGSSMISNTRAVTAAHCWWDGQNRGRQLTVVYGSNRLFSGGRRINTNNVQMHGSYNTRTLHNDVAVIVHANVGYTNVINRVNLASGSNNFAGQTATAAGYGRTGDNAGIGQNQDKRQVNMPVITNAVCQQTFGSATVIASTLCTSGAGGRSICPGDSGGPLTVGSGNNRQLIGISSFVSRNGCSRGHPAGFARVTSFNSWIRQRM</sequence>
<evidence type="ECO:0000313" key="9">
    <source>
        <dbReference type="EMBL" id="KAL0828828.1"/>
    </source>
</evidence>
<dbReference type="InterPro" id="IPR043504">
    <property type="entry name" value="Peptidase_S1_PA_chymotrypsin"/>
</dbReference>
<protein>
    <recommendedName>
        <fullName evidence="8">Peptidase S1 domain-containing protein</fullName>
    </recommendedName>
</protein>
<evidence type="ECO:0000256" key="1">
    <source>
        <dbReference type="ARBA" id="ARBA00007664"/>
    </source>
</evidence>
<feature type="signal peptide" evidence="7">
    <location>
        <begin position="1"/>
        <end position="15"/>
    </location>
</feature>
<dbReference type="EMBL" id="JBEDNZ010000015">
    <property type="protein sequence ID" value="KAL0828828.1"/>
    <property type="molecule type" value="Genomic_DNA"/>
</dbReference>
<dbReference type="SMART" id="SM00020">
    <property type="entry name" value="Tryp_SPc"/>
    <property type="match status" value="1"/>
</dbReference>
<dbReference type="PANTHER" id="PTHR24276">
    <property type="entry name" value="POLYSERASE-RELATED"/>
    <property type="match status" value="1"/>
</dbReference>
<keyword evidence="5" id="KW-1015">Disulfide bond</keyword>
<dbReference type="PROSITE" id="PS50240">
    <property type="entry name" value="TRYPSIN_DOM"/>
    <property type="match status" value="1"/>
</dbReference>